<evidence type="ECO:0000313" key="3">
    <source>
        <dbReference type="EMBL" id="GIF84667.1"/>
    </source>
</evidence>
<protein>
    <recommendedName>
        <fullName evidence="5">Asp23/Gls24 family envelope stress response protein</fullName>
    </recommendedName>
</protein>
<dbReference type="Pfam" id="PF03780">
    <property type="entry name" value="Asp23"/>
    <property type="match status" value="1"/>
</dbReference>
<dbReference type="EMBL" id="BONF01000039">
    <property type="protein sequence ID" value="GIF84667.1"/>
    <property type="molecule type" value="Genomic_DNA"/>
</dbReference>
<dbReference type="PANTHER" id="PTHR34297:SF3">
    <property type="entry name" value="ALKALINE SHOCK PROTEIN 23"/>
    <property type="match status" value="1"/>
</dbReference>
<reference evidence="3 4" key="1">
    <citation type="submission" date="2021-01" db="EMBL/GenBank/DDBJ databases">
        <title>Whole genome shotgun sequence of Catellatospora bangladeshensis NBRC 107357.</title>
        <authorList>
            <person name="Komaki H."/>
            <person name="Tamura T."/>
        </authorList>
    </citation>
    <scope>NUCLEOTIDE SEQUENCE [LARGE SCALE GENOMIC DNA]</scope>
    <source>
        <strain evidence="3 4">NBRC 107357</strain>
    </source>
</reference>
<dbReference type="AlphaFoldDB" id="A0A8J3JPS6"/>
<name>A0A8J3JPS6_9ACTN</name>
<feature type="region of interest" description="Disordered" evidence="2">
    <location>
        <begin position="1"/>
        <end position="20"/>
    </location>
</feature>
<comment type="caution">
    <text evidence="3">The sequence shown here is derived from an EMBL/GenBank/DDBJ whole genome shotgun (WGS) entry which is preliminary data.</text>
</comment>
<comment type="similarity">
    <text evidence="1">Belongs to the asp23 family.</text>
</comment>
<gene>
    <name evidence="3" type="ORF">Cba03nite_60160</name>
</gene>
<proteinExistence type="inferred from homology"/>
<keyword evidence="4" id="KW-1185">Reference proteome</keyword>
<accession>A0A8J3JPS6</accession>
<dbReference type="RefSeq" id="WP_203753280.1">
    <property type="nucleotide sequence ID" value="NZ_BONF01000039.1"/>
</dbReference>
<organism evidence="3 4">
    <name type="scientific">Catellatospora bangladeshensis</name>
    <dbReference type="NCBI Taxonomy" id="310355"/>
    <lineage>
        <taxon>Bacteria</taxon>
        <taxon>Bacillati</taxon>
        <taxon>Actinomycetota</taxon>
        <taxon>Actinomycetes</taxon>
        <taxon>Micromonosporales</taxon>
        <taxon>Micromonosporaceae</taxon>
        <taxon>Catellatospora</taxon>
    </lineage>
</organism>
<evidence type="ECO:0000256" key="2">
    <source>
        <dbReference type="SAM" id="MobiDB-lite"/>
    </source>
</evidence>
<evidence type="ECO:0000256" key="1">
    <source>
        <dbReference type="ARBA" id="ARBA00005721"/>
    </source>
</evidence>
<evidence type="ECO:0008006" key="5">
    <source>
        <dbReference type="Google" id="ProtNLM"/>
    </source>
</evidence>
<dbReference type="PANTHER" id="PTHR34297">
    <property type="entry name" value="HYPOTHETICAL CYTOSOLIC PROTEIN-RELATED"/>
    <property type="match status" value="1"/>
</dbReference>
<evidence type="ECO:0000313" key="4">
    <source>
        <dbReference type="Proteomes" id="UP000601223"/>
    </source>
</evidence>
<sequence length="139" mass="14123">MTETLNLPATPPGTGAEGAEGAINIGEDVIAKLAAAAAGELPDVGGPARGLGHLTGADVLGAKAGLAHRPKASAHLDGDQVHIDLTVSTRWPVSLPQVTAALREHVRTRIQTMTGLPVATVNIEVADLITADRAAARVH</sequence>
<dbReference type="Proteomes" id="UP000601223">
    <property type="component" value="Unassembled WGS sequence"/>
</dbReference>
<dbReference type="InterPro" id="IPR005531">
    <property type="entry name" value="Asp23"/>
</dbReference>